<dbReference type="Gene3D" id="3.40.50.2020">
    <property type="match status" value="1"/>
</dbReference>
<comment type="pathway">
    <text evidence="2 9">Pyrimidine metabolism; UMP biosynthesis via de novo pathway; UMP from orotate: step 1/2.</text>
</comment>
<evidence type="ECO:0000259" key="10">
    <source>
        <dbReference type="Pfam" id="PF00156"/>
    </source>
</evidence>
<evidence type="ECO:0000256" key="1">
    <source>
        <dbReference type="ARBA" id="ARBA00003769"/>
    </source>
</evidence>
<evidence type="ECO:0000313" key="11">
    <source>
        <dbReference type="EMBL" id="AKZ65769.1"/>
    </source>
</evidence>
<protein>
    <recommendedName>
        <fullName evidence="5 9">Orotate phosphoribosyltransferase</fullName>
        <shortName evidence="9">OPRT</shortName>
        <shortName evidence="9">OPRTase</shortName>
        <ecNumber evidence="5 9">2.4.2.10</ecNumber>
    </recommendedName>
</protein>
<dbReference type="NCBIfam" id="TIGR00336">
    <property type="entry name" value="pyrE"/>
    <property type="match status" value="1"/>
</dbReference>
<keyword evidence="12" id="KW-1185">Reference proteome</keyword>
<evidence type="ECO:0000256" key="5">
    <source>
        <dbReference type="ARBA" id="ARBA00011971"/>
    </source>
</evidence>
<evidence type="ECO:0000256" key="9">
    <source>
        <dbReference type="HAMAP-Rule" id="MF_01208"/>
    </source>
</evidence>
<comment type="caution">
    <text evidence="9">Lacks conserved residue(s) required for the propagation of feature annotation.</text>
</comment>
<feature type="domain" description="Phosphoribosyltransferase" evidence="10">
    <location>
        <begin position="64"/>
        <end position="168"/>
    </location>
</feature>
<dbReference type="Pfam" id="PF00156">
    <property type="entry name" value="Pribosyltran"/>
    <property type="match status" value="1"/>
</dbReference>
<dbReference type="SUPFAM" id="SSF53271">
    <property type="entry name" value="PRTase-like"/>
    <property type="match status" value="1"/>
</dbReference>
<dbReference type="GO" id="GO:0046132">
    <property type="term" value="P:pyrimidine ribonucleoside biosynthetic process"/>
    <property type="evidence" value="ECO:0007669"/>
    <property type="project" value="TreeGrafter"/>
</dbReference>
<dbReference type="FunFam" id="3.40.50.2020:FF:000008">
    <property type="entry name" value="Orotate phosphoribosyltransferase"/>
    <property type="match status" value="1"/>
</dbReference>
<evidence type="ECO:0000256" key="8">
    <source>
        <dbReference type="ARBA" id="ARBA00022975"/>
    </source>
</evidence>
<dbReference type="InterPro" id="IPR000836">
    <property type="entry name" value="PRTase_dom"/>
</dbReference>
<dbReference type="HAMAP" id="MF_01208">
    <property type="entry name" value="PyrE"/>
    <property type="match status" value="1"/>
</dbReference>
<evidence type="ECO:0000256" key="3">
    <source>
        <dbReference type="ARBA" id="ARBA00006340"/>
    </source>
</evidence>
<evidence type="ECO:0000256" key="4">
    <source>
        <dbReference type="ARBA" id="ARBA00011738"/>
    </source>
</evidence>
<feature type="binding site" evidence="9">
    <location>
        <begin position="34"/>
        <end position="35"/>
    </location>
    <ligand>
        <name>orotate</name>
        <dbReference type="ChEBI" id="CHEBI:30839"/>
    </ligand>
</feature>
<gene>
    <name evidence="9 11" type="primary">pyrE</name>
    <name evidence="11" type="ORF">AB162_158</name>
</gene>
<keyword evidence="6 9" id="KW-0328">Glycosyltransferase</keyword>
<organism evidence="11 12">
    <name type="scientific">Candidatus Palibaumannia cicadellinicola</name>
    <dbReference type="NCBI Taxonomy" id="186490"/>
    <lineage>
        <taxon>Bacteria</taxon>
        <taxon>Pseudomonadati</taxon>
        <taxon>Pseudomonadota</taxon>
        <taxon>Gammaproteobacteria</taxon>
        <taxon>Candidatus Palibaumannia</taxon>
    </lineage>
</organism>
<comment type="catalytic activity">
    <reaction evidence="9">
        <text>orotidine 5'-phosphate + diphosphate = orotate + 5-phospho-alpha-D-ribose 1-diphosphate</text>
        <dbReference type="Rhea" id="RHEA:10380"/>
        <dbReference type="ChEBI" id="CHEBI:30839"/>
        <dbReference type="ChEBI" id="CHEBI:33019"/>
        <dbReference type="ChEBI" id="CHEBI:57538"/>
        <dbReference type="ChEBI" id="CHEBI:58017"/>
        <dbReference type="EC" id="2.4.2.10"/>
    </reaction>
</comment>
<dbReference type="PANTHER" id="PTHR46683:SF1">
    <property type="entry name" value="OROTATE PHOSPHORIBOSYLTRANSFERASE 1-RELATED"/>
    <property type="match status" value="1"/>
</dbReference>
<dbReference type="PATRIC" id="fig|186490.8.peg.154"/>
<keyword evidence="9" id="KW-0460">Magnesium</keyword>
<evidence type="ECO:0000313" key="12">
    <source>
        <dbReference type="Proteomes" id="UP000056466"/>
    </source>
</evidence>
<proteinExistence type="inferred from homology"/>
<keyword evidence="8 9" id="KW-0665">Pyrimidine biosynthesis</keyword>
<comment type="function">
    <text evidence="1 9">Catalyzes the transfer of a ribosyl phosphate group from 5-phosphoribose 1-diphosphate to orotate, leading to the formation of orotidine monophosphate (OMP).</text>
</comment>
<dbReference type="GO" id="GO:0000287">
    <property type="term" value="F:magnesium ion binding"/>
    <property type="evidence" value="ECO:0007669"/>
    <property type="project" value="UniProtKB-UniRule"/>
</dbReference>
<feature type="binding site" description="in other chain" evidence="9">
    <location>
        <position position="100"/>
    </location>
    <ligand>
        <name>5-phospho-alpha-D-ribose 1-diphosphate</name>
        <dbReference type="ChEBI" id="CHEBI:58017"/>
        <note>ligand shared between dimeric partners</note>
    </ligand>
</feature>
<dbReference type="EMBL" id="CP011787">
    <property type="protein sequence ID" value="AKZ65769.1"/>
    <property type="molecule type" value="Genomic_DNA"/>
</dbReference>
<dbReference type="KEGG" id="bcig:AB162_158"/>
<dbReference type="CDD" id="cd06223">
    <property type="entry name" value="PRTases_typeI"/>
    <property type="match status" value="1"/>
</dbReference>
<accession>A0A0K2BKP9</accession>
<feature type="binding site" evidence="9">
    <location>
        <position position="157"/>
    </location>
    <ligand>
        <name>orotate</name>
        <dbReference type="ChEBI" id="CHEBI:30839"/>
    </ligand>
</feature>
<name>A0A0K2BKP9_9GAMM</name>
<evidence type="ECO:0000256" key="2">
    <source>
        <dbReference type="ARBA" id="ARBA00004889"/>
    </source>
</evidence>
<dbReference type="GO" id="GO:0044205">
    <property type="term" value="P:'de novo' UMP biosynthetic process"/>
    <property type="evidence" value="ECO:0007669"/>
    <property type="project" value="UniProtKB-UniRule"/>
</dbReference>
<feature type="binding site" description="in other chain" evidence="9">
    <location>
        <begin position="125"/>
        <end position="133"/>
    </location>
    <ligand>
        <name>5-phospho-alpha-D-ribose 1-diphosphate</name>
        <dbReference type="ChEBI" id="CHEBI:58017"/>
        <note>ligand shared between dimeric partners</note>
    </ligand>
</feature>
<feature type="binding site" evidence="9">
    <location>
        <position position="103"/>
    </location>
    <ligand>
        <name>5-phospho-alpha-D-ribose 1-diphosphate</name>
        <dbReference type="ChEBI" id="CHEBI:58017"/>
        <note>ligand shared between dimeric partners</note>
    </ligand>
</feature>
<dbReference type="GO" id="GO:0006207">
    <property type="term" value="P:'de novo' pyrimidine nucleobase biosynthetic process"/>
    <property type="evidence" value="ECO:0007669"/>
    <property type="project" value="TreeGrafter"/>
</dbReference>
<evidence type="ECO:0000256" key="7">
    <source>
        <dbReference type="ARBA" id="ARBA00022679"/>
    </source>
</evidence>
<dbReference type="GO" id="GO:0005737">
    <property type="term" value="C:cytoplasm"/>
    <property type="evidence" value="ECO:0007669"/>
    <property type="project" value="TreeGrafter"/>
</dbReference>
<dbReference type="RefSeq" id="WP_053096637.1">
    <property type="nucleotide sequence ID" value="NZ_CP011787.1"/>
</dbReference>
<dbReference type="UniPathway" id="UPA00070">
    <property type="reaction ID" value="UER00119"/>
</dbReference>
<comment type="similarity">
    <text evidence="3 9">Belongs to the purine/pyrimidine phosphoribosyltransferase family. PyrE subfamily.</text>
</comment>
<dbReference type="AlphaFoldDB" id="A0A0K2BKP9"/>
<sequence>MKEYKRKFIDYVLKKQILQFGEFTLKSGRISPYFFNAGLFNEGRDLAFLGSIYAAKLIDTKVYFNLLFGPAYKGIPIAITTAISLAVDHHRNVTYCFNRKENKNYGEGGILVGSQLQGKIIIVVDDVITSGKAIRESMDIIVNHNATPAGVLIALNRQEKGSDDISAIKELERDYHCRVMNIINIQDLIYYITITSKMKENLSALLAYQKQYCI</sequence>
<dbReference type="OrthoDB" id="9779060at2"/>
<dbReference type="PANTHER" id="PTHR46683">
    <property type="entry name" value="OROTATE PHOSPHORIBOSYLTRANSFERASE 1-RELATED"/>
    <property type="match status" value="1"/>
</dbReference>
<feature type="binding site" evidence="9">
    <location>
        <position position="99"/>
    </location>
    <ligand>
        <name>5-phospho-alpha-D-ribose 1-diphosphate</name>
        <dbReference type="ChEBI" id="CHEBI:58017"/>
        <note>ligand shared between dimeric partners</note>
    </ligand>
</feature>
<dbReference type="InterPro" id="IPR029057">
    <property type="entry name" value="PRTase-like"/>
</dbReference>
<feature type="binding site" evidence="9">
    <location>
        <position position="129"/>
    </location>
    <ligand>
        <name>orotate</name>
        <dbReference type="ChEBI" id="CHEBI:30839"/>
    </ligand>
</feature>
<dbReference type="Proteomes" id="UP000056466">
    <property type="component" value="Chromosome"/>
</dbReference>
<dbReference type="InterPro" id="IPR004467">
    <property type="entry name" value="Or_phspho_trans_dom"/>
</dbReference>
<dbReference type="InterPro" id="IPR023031">
    <property type="entry name" value="OPRT"/>
</dbReference>
<keyword evidence="7 9" id="KW-0808">Transferase</keyword>
<comment type="subunit">
    <text evidence="4 9">Homodimer.</text>
</comment>
<dbReference type="EC" id="2.4.2.10" evidence="5 9"/>
<dbReference type="GO" id="GO:0004588">
    <property type="term" value="F:orotate phosphoribosyltransferase activity"/>
    <property type="evidence" value="ECO:0007669"/>
    <property type="project" value="UniProtKB-UniRule"/>
</dbReference>
<feature type="binding site" description="in other chain" evidence="9">
    <location>
        <position position="26"/>
    </location>
    <ligand>
        <name>5-phospho-alpha-D-ribose 1-diphosphate</name>
        <dbReference type="ChEBI" id="CHEBI:58017"/>
        <note>ligand shared between dimeric partners</note>
    </ligand>
</feature>
<feature type="binding site" description="in other chain" evidence="9">
    <location>
        <begin position="72"/>
        <end position="73"/>
    </location>
    <ligand>
        <name>5-phospho-alpha-D-ribose 1-diphosphate</name>
        <dbReference type="ChEBI" id="CHEBI:58017"/>
        <note>ligand shared between dimeric partners</note>
    </ligand>
</feature>
<comment type="cofactor">
    <cofactor evidence="9">
        <name>Mg(2+)</name>
        <dbReference type="ChEBI" id="CHEBI:18420"/>
    </cofactor>
</comment>
<evidence type="ECO:0000256" key="6">
    <source>
        <dbReference type="ARBA" id="ARBA00022676"/>
    </source>
</evidence>
<reference evidence="11 12" key="1">
    <citation type="submission" date="2015-06" db="EMBL/GenBank/DDBJ databases">
        <title>Lineage-specific patterns of genome deterioration in obligate symbionts.</title>
        <authorList>
            <person name="Bennett G.M."/>
            <person name="McCutcheon J.P."/>
            <person name="McDonald B.R."/>
            <person name="Moran N.A."/>
        </authorList>
    </citation>
    <scope>NUCLEOTIDE SEQUENCE [LARGE SCALE GENOMIC DNA]</scope>
    <source>
        <strain evidence="11 12">B-GSS</strain>
    </source>
</reference>